<evidence type="ECO:0000313" key="3">
    <source>
        <dbReference type="Proteomes" id="UP000487882"/>
    </source>
</evidence>
<keyword evidence="1" id="KW-0812">Transmembrane</keyword>
<protein>
    <recommendedName>
        <fullName evidence="4">DUF2530 domain-containing protein</fullName>
    </recommendedName>
</protein>
<dbReference type="Proteomes" id="UP000487882">
    <property type="component" value="Unassembled WGS sequence"/>
</dbReference>
<keyword evidence="1" id="KW-1133">Transmembrane helix</keyword>
<name>A0A7K1J5L4_9BIFI</name>
<organism evidence="2 3">
    <name type="scientific">Bifidobacterium canis</name>
    <dbReference type="NCBI Taxonomy" id="2610880"/>
    <lineage>
        <taxon>Bacteria</taxon>
        <taxon>Bacillati</taxon>
        <taxon>Actinomycetota</taxon>
        <taxon>Actinomycetes</taxon>
        <taxon>Bifidobacteriales</taxon>
        <taxon>Bifidobacteriaceae</taxon>
        <taxon>Bifidobacterium</taxon>
    </lineage>
</organism>
<keyword evidence="1" id="KW-0472">Membrane</keyword>
<evidence type="ECO:0008006" key="4">
    <source>
        <dbReference type="Google" id="ProtNLM"/>
    </source>
</evidence>
<dbReference type="AlphaFoldDB" id="A0A7K1J5L4"/>
<accession>A0A7K1J5L4</accession>
<gene>
    <name evidence="2" type="ORF">GSD1FS_1297</name>
</gene>
<reference evidence="2 3" key="1">
    <citation type="submission" date="2019-09" db="EMBL/GenBank/DDBJ databases">
        <title>Bifidobacterium canis sp. nov., isolated from the digestive tract of German Shepherd dog puppy.</title>
        <authorList>
            <person name="Bunesova V."/>
        </authorList>
    </citation>
    <scope>NUCLEOTIDE SEQUENCE [LARGE SCALE GENOMIC DNA]</scope>
    <source>
        <strain evidence="2 3">GSD1FS</strain>
    </source>
</reference>
<evidence type="ECO:0000313" key="2">
    <source>
        <dbReference type="EMBL" id="MUH59954.1"/>
    </source>
</evidence>
<feature type="transmembrane region" description="Helical" evidence="1">
    <location>
        <begin position="53"/>
        <end position="73"/>
    </location>
</feature>
<comment type="caution">
    <text evidence="2">The sequence shown here is derived from an EMBL/GenBank/DDBJ whole genome shotgun (WGS) entry which is preliminary data.</text>
</comment>
<proteinExistence type="predicted"/>
<keyword evidence="3" id="KW-1185">Reference proteome</keyword>
<evidence type="ECO:0000256" key="1">
    <source>
        <dbReference type="SAM" id="Phobius"/>
    </source>
</evidence>
<sequence>MKFAPIYDPNARRTSPKPMQVDLHKVFIIGTICWAIALIVSIIGFSMTHTASFHQAVFICGCGVLVGIVLLIWEHFDRSDYRRLGAD</sequence>
<feature type="transmembrane region" description="Helical" evidence="1">
    <location>
        <begin position="26"/>
        <end position="47"/>
    </location>
</feature>
<dbReference type="EMBL" id="WNLP01000006">
    <property type="protein sequence ID" value="MUH59954.1"/>
    <property type="molecule type" value="Genomic_DNA"/>
</dbReference>
<dbReference type="RefSeq" id="WP_155588919.1">
    <property type="nucleotide sequence ID" value="NZ_WNLP01000006.1"/>
</dbReference>